<sequence>MQETKFLVTFCNNGDRSQTNFAELTVACSGEAIVNIALAGFGLGRTDIVGTTGAVVDGDRIAIALQGAAEQIAYVDRTYNVLGYKTIPNVEDIHGIALDGTDLICVSTGGNLILKENQGICSLPSEFDAFGLDVEHINDICWANDRLVASKFGASRKRGLRDGCVYDVKSGEVLFDGLNQPHSVFFYDNNIYVVDSLTGSLIEFREGSAFGPKSILKINGYARGLYITDRLILIGSSRRRTTSRKSNLATNEMLLSAEHDRRALQRPGIHVYDRLKKHSIFVDVEQMSDEVYQIIELT</sequence>
<feature type="domain" description="Conserved hypothetical protein CHP03032" evidence="1">
    <location>
        <begin position="156"/>
        <end position="295"/>
    </location>
</feature>
<dbReference type="SUPFAM" id="SSF63829">
    <property type="entry name" value="Calcium-dependent phosphotriesterase"/>
    <property type="match status" value="1"/>
</dbReference>
<dbReference type="EMBL" id="BPQJ01000008">
    <property type="protein sequence ID" value="GJD62006.1"/>
    <property type="molecule type" value="Genomic_DNA"/>
</dbReference>
<evidence type="ECO:0000313" key="2">
    <source>
        <dbReference type="EMBL" id="GJD62006.1"/>
    </source>
</evidence>
<keyword evidence="3" id="KW-1185">Reference proteome</keyword>
<protein>
    <recommendedName>
        <fullName evidence="1">Conserved hypothetical protein CHP03032 domain-containing protein</fullName>
    </recommendedName>
</protein>
<name>A0AA37M4Z5_9HYPH</name>
<evidence type="ECO:0000313" key="3">
    <source>
        <dbReference type="Proteomes" id="UP001055286"/>
    </source>
</evidence>
<dbReference type="AlphaFoldDB" id="A0AA37M4Z5"/>
<dbReference type="InterPro" id="IPR017481">
    <property type="entry name" value="CHP03032"/>
</dbReference>
<comment type="caution">
    <text evidence="2">The sequence shown here is derived from an EMBL/GenBank/DDBJ whole genome shotgun (WGS) entry which is preliminary data.</text>
</comment>
<proteinExistence type="predicted"/>
<accession>A0AA37M4Z5</accession>
<evidence type="ECO:0000259" key="1">
    <source>
        <dbReference type="Pfam" id="PF16261"/>
    </source>
</evidence>
<organism evidence="2 3">
    <name type="scientific">Methylobacterium frigidaeris</name>
    <dbReference type="NCBI Taxonomy" id="2038277"/>
    <lineage>
        <taxon>Bacteria</taxon>
        <taxon>Pseudomonadati</taxon>
        <taxon>Pseudomonadota</taxon>
        <taxon>Alphaproteobacteria</taxon>
        <taxon>Hyphomicrobiales</taxon>
        <taxon>Methylobacteriaceae</taxon>
        <taxon>Methylobacterium</taxon>
    </lineage>
</organism>
<dbReference type="Pfam" id="PF16261">
    <property type="entry name" value="DUF4915"/>
    <property type="match status" value="1"/>
</dbReference>
<reference evidence="2" key="1">
    <citation type="journal article" date="2016" name="Front. Microbiol.">
        <title>Genome Sequence of the Piezophilic, Mesophilic Sulfate-Reducing Bacterium Desulfovibrio indicus J2T.</title>
        <authorList>
            <person name="Cao J."/>
            <person name="Maignien L."/>
            <person name="Shao Z."/>
            <person name="Alain K."/>
            <person name="Jebbar M."/>
        </authorList>
    </citation>
    <scope>NUCLEOTIDE SEQUENCE</scope>
    <source>
        <strain evidence="2">JCM 32048</strain>
    </source>
</reference>
<dbReference type="Proteomes" id="UP001055286">
    <property type="component" value="Unassembled WGS sequence"/>
</dbReference>
<reference evidence="2" key="2">
    <citation type="submission" date="2021-08" db="EMBL/GenBank/DDBJ databases">
        <authorList>
            <person name="Tani A."/>
            <person name="Ola A."/>
            <person name="Ogura Y."/>
            <person name="Katsura K."/>
            <person name="Hayashi T."/>
        </authorList>
    </citation>
    <scope>NUCLEOTIDE SEQUENCE</scope>
    <source>
        <strain evidence="2">JCM 32048</strain>
    </source>
</reference>
<gene>
    <name evidence="2" type="ORF">MPEAHAMD_2155</name>
</gene>